<name>A0A250FTJ2_9FLAO</name>
<accession>A0A250FTJ2</accession>
<gene>
    <name evidence="1" type="ORF">CGC50_09185</name>
</gene>
<dbReference type="KEGG" id="cgh:CGC50_09185"/>
<dbReference type="InterPro" id="IPR025396">
    <property type="entry name" value="DUF4302"/>
</dbReference>
<organism evidence="1 2">
    <name type="scientific">Capnocytophaga gingivalis</name>
    <dbReference type="NCBI Taxonomy" id="1017"/>
    <lineage>
        <taxon>Bacteria</taxon>
        <taxon>Pseudomonadati</taxon>
        <taxon>Bacteroidota</taxon>
        <taxon>Flavobacteriia</taxon>
        <taxon>Flavobacteriales</taxon>
        <taxon>Flavobacteriaceae</taxon>
        <taxon>Capnocytophaga</taxon>
    </lineage>
</organism>
<evidence type="ECO:0008006" key="3">
    <source>
        <dbReference type="Google" id="ProtNLM"/>
    </source>
</evidence>
<dbReference type="EMBL" id="CP022386">
    <property type="protein sequence ID" value="ATA87316.1"/>
    <property type="molecule type" value="Genomic_DNA"/>
</dbReference>
<dbReference type="OrthoDB" id="1150854at2"/>
<dbReference type="Proteomes" id="UP000217250">
    <property type="component" value="Chromosome"/>
</dbReference>
<dbReference type="AlphaFoldDB" id="A0A250FTJ2"/>
<evidence type="ECO:0000313" key="1">
    <source>
        <dbReference type="EMBL" id="ATA87316.1"/>
    </source>
</evidence>
<reference evidence="2" key="1">
    <citation type="submission" date="2017-06" db="EMBL/GenBank/DDBJ databases">
        <title>Capnocytophaga spp. assemblies.</title>
        <authorList>
            <person name="Gulvik C.A."/>
        </authorList>
    </citation>
    <scope>NUCLEOTIDE SEQUENCE [LARGE SCALE GENOMIC DNA]</scope>
    <source>
        <strain evidence="2">H1496</strain>
    </source>
</reference>
<proteinExistence type="predicted"/>
<dbReference type="GeneID" id="84808727"/>
<evidence type="ECO:0000313" key="2">
    <source>
        <dbReference type="Proteomes" id="UP000217250"/>
    </source>
</evidence>
<protein>
    <recommendedName>
        <fullName evidence="3">DUF4302 domain-containing protein</fullName>
    </recommendedName>
</protein>
<sequence>MKKYIIFLLGAFLLPSCEYRQEDVFDKTPAERTADKLNENKKVLEYDGYWLLSCYPEVYRQGLETTDYVHRGIGGYNILLKLNDGKVVASSEFMTTNEEQQSFYSYQLAENLSISFDTYNEVLHHFRTTSAQHPNARGGDIFYDIIKKEGDTYTLQGRTSRNLMTLSRFSGNREAYLNKIREHIQLFVGKALNPITIGGKTVNLNLSPGYRQLLFSYDDQKVQRAYIYTEKGIKLYEPVVIGGVSIDEFYINDTKTALTTPDGAIAANFVSSPIEINDNTKEIYFNKEYGYVSDGIFAMYEEAKAEIARQQTWYDLLRDSYLYVKNIKGSDSESTAGFAKYISYVSPYDGGVWTFYEVDFQGVPQHPDQVQMVLKGPSNNVAYSQGDYQNNIQYFSPLVRLYRRIAEKGPYAVDATQYNTYYLLTSTKDPNLWFLLSK</sequence>
<dbReference type="Pfam" id="PF14135">
    <property type="entry name" value="DUF4302"/>
    <property type="match status" value="1"/>
</dbReference>
<dbReference type="RefSeq" id="WP_095910591.1">
    <property type="nucleotide sequence ID" value="NZ_CP022386.1"/>
</dbReference>